<keyword evidence="2" id="KW-0547">Nucleotide-binding</keyword>
<evidence type="ECO:0000256" key="2">
    <source>
        <dbReference type="ARBA" id="ARBA00022741"/>
    </source>
</evidence>
<dbReference type="STRING" id="56216.A0A1A6HJU8"/>
<dbReference type="Pfam" id="PF00406">
    <property type="entry name" value="ADK"/>
    <property type="match status" value="1"/>
</dbReference>
<gene>
    <name evidence="6" type="ORF">A6R68_19060</name>
</gene>
<keyword evidence="4" id="KW-0175">Coiled coil</keyword>
<evidence type="ECO:0000256" key="3">
    <source>
        <dbReference type="ARBA" id="ARBA00022777"/>
    </source>
</evidence>
<keyword evidence="7" id="KW-1185">Reference proteome</keyword>
<evidence type="ECO:0000313" key="7">
    <source>
        <dbReference type="Proteomes" id="UP000092124"/>
    </source>
</evidence>
<feature type="coiled-coil region" evidence="4">
    <location>
        <begin position="217"/>
        <end position="248"/>
    </location>
</feature>
<dbReference type="Gene3D" id="3.40.50.300">
    <property type="entry name" value="P-loop containing nucleotide triphosphate hydrolases"/>
    <property type="match status" value="2"/>
</dbReference>
<dbReference type="GO" id="GO:0006139">
    <property type="term" value="P:nucleobase-containing compound metabolic process"/>
    <property type="evidence" value="ECO:0007669"/>
    <property type="project" value="InterPro"/>
</dbReference>
<keyword evidence="3" id="KW-0418">Kinase</keyword>
<feature type="compositionally biased region" description="Acidic residues" evidence="5">
    <location>
        <begin position="78"/>
        <end position="94"/>
    </location>
</feature>
<evidence type="ECO:0000256" key="1">
    <source>
        <dbReference type="ARBA" id="ARBA00022679"/>
    </source>
</evidence>
<comment type="caution">
    <text evidence="6">The sequence shown here is derived from an EMBL/GenBank/DDBJ whole genome shotgun (WGS) entry which is preliminary data.</text>
</comment>
<proteinExistence type="predicted"/>
<dbReference type="Proteomes" id="UP000092124">
    <property type="component" value="Unassembled WGS sequence"/>
</dbReference>
<feature type="non-terminal residue" evidence="6">
    <location>
        <position position="1050"/>
    </location>
</feature>
<evidence type="ECO:0000256" key="4">
    <source>
        <dbReference type="SAM" id="Coils"/>
    </source>
</evidence>
<evidence type="ECO:0000313" key="6">
    <source>
        <dbReference type="EMBL" id="OBS78551.1"/>
    </source>
</evidence>
<feature type="region of interest" description="Disordered" evidence="5">
    <location>
        <begin position="68"/>
        <end position="101"/>
    </location>
</feature>
<dbReference type="CDD" id="cd01428">
    <property type="entry name" value="ADK"/>
    <property type="match status" value="1"/>
</dbReference>
<name>A0A1A6HJU8_NEOLE</name>
<feature type="compositionally biased region" description="Acidic residues" evidence="5">
    <location>
        <begin position="389"/>
        <end position="429"/>
    </location>
</feature>
<organism evidence="6 7">
    <name type="scientific">Neotoma lepida</name>
    <name type="common">Desert woodrat</name>
    <dbReference type="NCBI Taxonomy" id="56216"/>
    <lineage>
        <taxon>Eukaryota</taxon>
        <taxon>Metazoa</taxon>
        <taxon>Chordata</taxon>
        <taxon>Craniata</taxon>
        <taxon>Vertebrata</taxon>
        <taxon>Euteleostomi</taxon>
        <taxon>Mammalia</taxon>
        <taxon>Eutheria</taxon>
        <taxon>Euarchontoglires</taxon>
        <taxon>Glires</taxon>
        <taxon>Rodentia</taxon>
        <taxon>Myomorpha</taxon>
        <taxon>Muroidea</taxon>
        <taxon>Cricetidae</taxon>
        <taxon>Neotominae</taxon>
        <taxon>Neotoma</taxon>
    </lineage>
</organism>
<accession>A0A1A6HJU8</accession>
<keyword evidence="1" id="KW-0808">Transferase</keyword>
<protein>
    <submittedName>
        <fullName evidence="6">Uncharacterized protein</fullName>
    </submittedName>
</protein>
<dbReference type="EMBL" id="LZPO01027413">
    <property type="protein sequence ID" value="OBS78551.1"/>
    <property type="molecule type" value="Genomic_DNA"/>
</dbReference>
<dbReference type="InterPro" id="IPR000850">
    <property type="entry name" value="Adenylat/UMP-CMP_kin"/>
</dbReference>
<evidence type="ECO:0000256" key="5">
    <source>
        <dbReference type="SAM" id="MobiDB-lite"/>
    </source>
</evidence>
<feature type="region of interest" description="Disordered" evidence="5">
    <location>
        <begin position="381"/>
        <end position="432"/>
    </location>
</feature>
<dbReference type="OrthoDB" id="439792at2759"/>
<dbReference type="PANTHER" id="PTHR23359">
    <property type="entry name" value="NUCLEOTIDE KINASE"/>
    <property type="match status" value="1"/>
</dbReference>
<dbReference type="AlphaFoldDB" id="A0A1A6HJU8"/>
<sequence>MEPLKEELNNYFLMWKHLEQLITDNLIQLLSLDISNKTPKELLQKVAETMQKPFQYPAWELTTEDYDEETEDYHAETEVDEEQEEEEEEEEEGEEKVKEKKRQLGDTKHFCPVVLKESFVLQPGNMEEAVKYREKIYYFSTAEAKEKFLEHPEDYVAQNEPLKAPPIRMCILGPRGSGKTTCARKLAENFGIFHIQFDEFLQEKMLLKAERKFGPEFEEDSEEEQAAKQELEELEDQASVKIEEEITKKRLPDVQFTEEEEAIKLSLMENEPLPPEVLDSILSEWWFKEPIRSTGFILDGFPRYPDEAQFLGERGFFLDVAAVIQVEDQDVFDRLLPGQIQKWKVKQQKKAEKKKLIKDMKTKIREEMIAKRRAELISERDKKRGPLRDDEDFSDEDLEDEEDIDNILEEEFPKDEEEMSEEDEEQEAEATERLRNELGEKFEADTNNLQIIQEEFEKVLVPIITVNGARKIHIVQYVLNLKVKPLVENRASIFEKCYPVSSHLAHKMLAFTYKYMSSFGYWDPVKLSEGETIKPVENVENPLYPVIHRQYIYFLSSKTTREKFMMNPIKYIRQPKPKATMPVKIMIVGPPKSGKTTVAKKLASEYGLKHLSVGDALRGMLNDHPDSELSLMINWHLHKGMTVPDGLAVQALDTSLLESVCNTIGVVIDGYPVTTNQMNLLETRSIIPMIIFELDVPSKEIFKRLLLDRKVEQSTPYPLHNSTQIIAYKNAKYHKNVKEIRKFYQEQHQNWHVINGFHRKAACIDKLCITPEELIARLGEFGQFCPVSLAESYELYDCSVTSSLEFAAEFRGHYYKMSSRENLNKFLMNPELYVPPLAPHPLPPAAMLPKRLTLSELRSQFPKYEALVPGNIQYAAEYRDRIYIFESEEKLQKFLRMGVCEHVLNELCIHRLPMHYWDQKLPYKLPPLKESIHLTSLPLPGYLEQGTATSLIKAMNAVGCLKPKFPFLSVRRSALLYIALHLKAFNPKGSEYSRKKYKKKMEKFVERCELITYLSSKMTRKYKEPQFRAIDFDHKLQTFFSLRNIDPITG</sequence>
<dbReference type="SUPFAM" id="SSF52540">
    <property type="entry name" value="P-loop containing nucleoside triphosphate hydrolases"/>
    <property type="match status" value="2"/>
</dbReference>
<dbReference type="InterPro" id="IPR027417">
    <property type="entry name" value="P-loop_NTPase"/>
</dbReference>
<reference evidence="6 7" key="1">
    <citation type="submission" date="2016-06" db="EMBL/GenBank/DDBJ databases">
        <title>The Draft Genome Sequence and Annotation of the Desert Woodrat Neotoma lepida.</title>
        <authorList>
            <person name="Campbell M."/>
            <person name="Oakeson K.F."/>
            <person name="Yandell M."/>
            <person name="Halpert J.R."/>
            <person name="Dearing D."/>
        </authorList>
    </citation>
    <scope>NUCLEOTIDE SEQUENCE [LARGE SCALE GENOMIC DNA]</scope>
    <source>
        <strain evidence="6">417</strain>
        <tissue evidence="6">Liver</tissue>
    </source>
</reference>
<dbReference type="GO" id="GO:0005524">
    <property type="term" value="F:ATP binding"/>
    <property type="evidence" value="ECO:0007669"/>
    <property type="project" value="InterPro"/>
</dbReference>
<dbReference type="GO" id="GO:0019205">
    <property type="term" value="F:nucleobase-containing compound kinase activity"/>
    <property type="evidence" value="ECO:0007669"/>
    <property type="project" value="InterPro"/>
</dbReference>